<evidence type="ECO:0000256" key="8">
    <source>
        <dbReference type="ARBA" id="ARBA00023163"/>
    </source>
</evidence>
<feature type="region of interest" description="Disordered" evidence="10">
    <location>
        <begin position="39"/>
        <end position="122"/>
    </location>
</feature>
<dbReference type="AlphaFoldDB" id="A0A8S1DJ25"/>
<feature type="compositionally biased region" description="Polar residues" evidence="10">
    <location>
        <begin position="153"/>
        <end position="169"/>
    </location>
</feature>
<feature type="domain" description="Transducer of regulated CREB activity N-terminal" evidence="11">
    <location>
        <begin position="3"/>
        <end position="48"/>
    </location>
</feature>
<feature type="compositionally biased region" description="Polar residues" evidence="10">
    <location>
        <begin position="286"/>
        <end position="300"/>
    </location>
</feature>
<feature type="compositionally biased region" description="Pro residues" evidence="10">
    <location>
        <begin position="307"/>
        <end position="317"/>
    </location>
</feature>
<dbReference type="GO" id="GO:0008140">
    <property type="term" value="F:cAMP response element binding protein binding"/>
    <property type="evidence" value="ECO:0007669"/>
    <property type="project" value="InterPro"/>
</dbReference>
<feature type="compositionally biased region" description="Polar residues" evidence="10">
    <location>
        <begin position="96"/>
        <end position="109"/>
    </location>
</feature>
<protein>
    <recommendedName>
        <fullName evidence="11">Transducer of regulated CREB activity N-terminal domain-containing protein</fullName>
    </recommendedName>
</protein>
<dbReference type="GO" id="GO:0005737">
    <property type="term" value="C:cytoplasm"/>
    <property type="evidence" value="ECO:0007669"/>
    <property type="project" value="UniProtKB-SubCell"/>
</dbReference>
<feature type="region of interest" description="Disordered" evidence="10">
    <location>
        <begin position="546"/>
        <end position="565"/>
    </location>
</feature>
<keyword evidence="6" id="KW-0805">Transcription regulation</keyword>
<evidence type="ECO:0000259" key="11">
    <source>
        <dbReference type="Pfam" id="PF12884"/>
    </source>
</evidence>
<dbReference type="PANTHER" id="PTHR13589:SF15">
    <property type="entry name" value="CREB-REGULATED TRANSCRIPTION COACTIVATOR, ISOFORM B"/>
    <property type="match status" value="1"/>
</dbReference>
<dbReference type="InterPro" id="IPR024786">
    <property type="entry name" value="TORC"/>
</dbReference>
<dbReference type="Pfam" id="PF12884">
    <property type="entry name" value="TORC_N"/>
    <property type="match status" value="1"/>
</dbReference>
<dbReference type="GO" id="GO:0051289">
    <property type="term" value="P:protein homotetramerization"/>
    <property type="evidence" value="ECO:0007669"/>
    <property type="project" value="InterPro"/>
</dbReference>
<feature type="region of interest" description="Disordered" evidence="10">
    <location>
        <begin position="233"/>
        <end position="367"/>
    </location>
</feature>
<evidence type="ECO:0000256" key="10">
    <source>
        <dbReference type="SAM" id="MobiDB-lite"/>
    </source>
</evidence>
<dbReference type="Proteomes" id="UP000494165">
    <property type="component" value="Unassembled WGS sequence"/>
</dbReference>
<keyword evidence="9" id="KW-0539">Nucleus</keyword>
<evidence type="ECO:0000256" key="5">
    <source>
        <dbReference type="ARBA" id="ARBA00022553"/>
    </source>
</evidence>
<dbReference type="OrthoDB" id="8947034at2759"/>
<keyword evidence="7" id="KW-0010">Activator</keyword>
<gene>
    <name evidence="12" type="ORF">CLODIP_2_CD10229</name>
</gene>
<comment type="similarity">
    <text evidence="3">Belongs to the TORC family.</text>
</comment>
<dbReference type="PANTHER" id="PTHR13589">
    <property type="entry name" value="CREB-REGULATED TRANSCRIPTION COACTIVATOR"/>
    <property type="match status" value="1"/>
</dbReference>
<dbReference type="EMBL" id="CADEPI010000154">
    <property type="protein sequence ID" value="CAB3377943.1"/>
    <property type="molecule type" value="Genomic_DNA"/>
</dbReference>
<reference evidence="12 13" key="1">
    <citation type="submission" date="2020-04" db="EMBL/GenBank/DDBJ databases">
        <authorList>
            <person name="Alioto T."/>
            <person name="Alioto T."/>
            <person name="Gomez Garrido J."/>
        </authorList>
    </citation>
    <scope>NUCLEOTIDE SEQUENCE [LARGE SCALE GENOMIC DNA]</scope>
</reference>
<keyword evidence="4" id="KW-0963">Cytoplasm</keyword>
<keyword evidence="8" id="KW-0804">Transcription</keyword>
<keyword evidence="13" id="KW-1185">Reference proteome</keyword>
<proteinExistence type="inferred from homology"/>
<name>A0A8S1DJ25_9INSE</name>
<feature type="region of interest" description="Disordered" evidence="10">
    <location>
        <begin position="429"/>
        <end position="453"/>
    </location>
</feature>
<evidence type="ECO:0000256" key="3">
    <source>
        <dbReference type="ARBA" id="ARBA00007167"/>
    </source>
</evidence>
<feature type="compositionally biased region" description="Low complexity" evidence="10">
    <location>
        <begin position="242"/>
        <end position="265"/>
    </location>
</feature>
<dbReference type="GO" id="GO:0005634">
    <property type="term" value="C:nucleus"/>
    <property type="evidence" value="ECO:0007669"/>
    <property type="project" value="UniProtKB-SubCell"/>
</dbReference>
<comment type="caution">
    <text evidence="12">The sequence shown here is derived from an EMBL/GenBank/DDBJ whole genome shotgun (WGS) entry which is preliminary data.</text>
</comment>
<evidence type="ECO:0000256" key="7">
    <source>
        <dbReference type="ARBA" id="ARBA00023159"/>
    </source>
</evidence>
<feature type="compositionally biased region" description="Low complexity" evidence="10">
    <location>
        <begin position="430"/>
        <end position="453"/>
    </location>
</feature>
<feature type="compositionally biased region" description="Polar residues" evidence="10">
    <location>
        <begin position="329"/>
        <end position="355"/>
    </location>
</feature>
<comment type="subcellular location">
    <subcellularLocation>
        <location evidence="2">Cytoplasm</location>
    </subcellularLocation>
    <subcellularLocation>
        <location evidence="1">Nucleus</location>
    </subcellularLocation>
</comment>
<evidence type="ECO:0000256" key="1">
    <source>
        <dbReference type="ARBA" id="ARBA00004123"/>
    </source>
</evidence>
<evidence type="ECO:0000256" key="9">
    <source>
        <dbReference type="ARBA" id="ARBA00023242"/>
    </source>
</evidence>
<keyword evidence="5" id="KW-0597">Phosphoprotein</keyword>
<evidence type="ECO:0000313" key="13">
    <source>
        <dbReference type="Proteomes" id="UP000494165"/>
    </source>
</evidence>
<sequence length="565" mass="62092">MANPRKFSEKIALMNQREAEQNAAYQQVMASVTPITRATNEEIAETQQQPVYRERGRSPGVGPIRRERRIDTSPYNNSSSFLLPPDSSWKHRSDSALHQSSISAQNSPGSPRRSLSPMGGVINDRSSLAVNNDVRINRSSSDVSRVTPRISIDPTQTDPNAVSIPIPNTTGSLPDLHNFQYYQPPGMTPIDPEDPISPSCSTFHHLNNQLDVPSSYTNYSHMSRVYTTEVNGSMIDPSSMHQQQQSMLYQQQQQQQQQTLQRQMSPQPPHSPQQAQQPKQEPSSPLVNSNHNMPSPTSLSVYRDPLRPSPQPSPVPMSGPYLMPGSPDYRSSSPADTASHSAPQSPISQNISPVSSPGIGGMMPEHNNYNLHQEFSQISMQDTMFANSPPNSAYVPSQFQALVHACNTDDCRTGSQDMGSSDMGYCSRTSPNYSNMNSNSGGSTQQTTPQTPTPNITISDFSDEGSVEPELSRDLTAAMITASFDTEALTDEILSTIEPIPFDDLPLLNNNIAIADALTEDTLRLNNITFVNKAVKKQKYRVAGFLSNNNNTKHGESQGKHANSY</sequence>
<evidence type="ECO:0000313" key="12">
    <source>
        <dbReference type="EMBL" id="CAB3377943.1"/>
    </source>
</evidence>
<accession>A0A8S1DJ25</accession>
<dbReference type="InterPro" id="IPR024783">
    <property type="entry name" value="TORC_N"/>
</dbReference>
<feature type="compositionally biased region" description="Low complexity" evidence="10">
    <location>
        <begin position="272"/>
        <end position="285"/>
    </location>
</feature>
<feature type="region of interest" description="Disordered" evidence="10">
    <location>
        <begin position="139"/>
        <end position="169"/>
    </location>
</feature>
<dbReference type="GO" id="GO:0045944">
    <property type="term" value="P:positive regulation of transcription by RNA polymerase II"/>
    <property type="evidence" value="ECO:0007669"/>
    <property type="project" value="TreeGrafter"/>
</dbReference>
<evidence type="ECO:0000256" key="2">
    <source>
        <dbReference type="ARBA" id="ARBA00004496"/>
    </source>
</evidence>
<organism evidence="12 13">
    <name type="scientific">Cloeon dipterum</name>
    <dbReference type="NCBI Taxonomy" id="197152"/>
    <lineage>
        <taxon>Eukaryota</taxon>
        <taxon>Metazoa</taxon>
        <taxon>Ecdysozoa</taxon>
        <taxon>Arthropoda</taxon>
        <taxon>Hexapoda</taxon>
        <taxon>Insecta</taxon>
        <taxon>Pterygota</taxon>
        <taxon>Palaeoptera</taxon>
        <taxon>Ephemeroptera</taxon>
        <taxon>Pisciforma</taxon>
        <taxon>Baetidae</taxon>
        <taxon>Cloeon</taxon>
    </lineage>
</organism>
<evidence type="ECO:0000256" key="6">
    <source>
        <dbReference type="ARBA" id="ARBA00023015"/>
    </source>
</evidence>
<evidence type="ECO:0000256" key="4">
    <source>
        <dbReference type="ARBA" id="ARBA00022490"/>
    </source>
</evidence>